<keyword evidence="3 6" id="KW-1133">Transmembrane helix</keyword>
<evidence type="ECO:0000256" key="5">
    <source>
        <dbReference type="SAM" id="MobiDB-lite"/>
    </source>
</evidence>
<keyword evidence="2 6" id="KW-0812">Transmembrane</keyword>
<feature type="transmembrane region" description="Helical" evidence="6">
    <location>
        <begin position="160"/>
        <end position="178"/>
    </location>
</feature>
<dbReference type="EMBL" id="MCFL01000026">
    <property type="protein sequence ID" value="ORZ34742.1"/>
    <property type="molecule type" value="Genomic_DNA"/>
</dbReference>
<feature type="transmembrane region" description="Helical" evidence="6">
    <location>
        <begin position="439"/>
        <end position="459"/>
    </location>
</feature>
<feature type="transmembrane region" description="Helical" evidence="6">
    <location>
        <begin position="409"/>
        <end position="432"/>
    </location>
</feature>
<dbReference type="GO" id="GO:0016020">
    <property type="term" value="C:membrane"/>
    <property type="evidence" value="ECO:0007669"/>
    <property type="project" value="UniProtKB-SubCell"/>
</dbReference>
<evidence type="ECO:0000256" key="3">
    <source>
        <dbReference type="ARBA" id="ARBA00022989"/>
    </source>
</evidence>
<feature type="transmembrane region" description="Helical" evidence="6">
    <location>
        <begin position="198"/>
        <end position="217"/>
    </location>
</feature>
<feature type="transmembrane region" description="Helical" evidence="6">
    <location>
        <begin position="514"/>
        <end position="536"/>
    </location>
</feature>
<gene>
    <name evidence="7" type="ORF">BCR44DRAFT_115863</name>
</gene>
<keyword evidence="4 6" id="KW-0472">Membrane</keyword>
<dbReference type="OrthoDB" id="410267at2759"/>
<dbReference type="InterPro" id="IPR036259">
    <property type="entry name" value="MFS_trans_sf"/>
</dbReference>
<dbReference type="PANTHER" id="PTHR21576">
    <property type="entry name" value="UNCHARACTERIZED NODULIN-LIKE PROTEIN"/>
    <property type="match status" value="1"/>
</dbReference>
<evidence type="ECO:0000313" key="8">
    <source>
        <dbReference type="Proteomes" id="UP000193411"/>
    </source>
</evidence>
<evidence type="ECO:0000256" key="2">
    <source>
        <dbReference type="ARBA" id="ARBA00022692"/>
    </source>
</evidence>
<feature type="transmembrane region" description="Helical" evidence="6">
    <location>
        <begin position="97"/>
        <end position="117"/>
    </location>
</feature>
<dbReference type="Pfam" id="PF07690">
    <property type="entry name" value="MFS_1"/>
    <property type="match status" value="1"/>
</dbReference>
<name>A0A1Y2HNN7_9FUNG</name>
<feature type="transmembrane region" description="Helical" evidence="6">
    <location>
        <begin position="260"/>
        <end position="284"/>
    </location>
</feature>
<organism evidence="7 8">
    <name type="scientific">Catenaria anguillulae PL171</name>
    <dbReference type="NCBI Taxonomy" id="765915"/>
    <lineage>
        <taxon>Eukaryota</taxon>
        <taxon>Fungi</taxon>
        <taxon>Fungi incertae sedis</taxon>
        <taxon>Blastocladiomycota</taxon>
        <taxon>Blastocladiomycetes</taxon>
        <taxon>Blastocladiales</taxon>
        <taxon>Catenariaceae</taxon>
        <taxon>Catenaria</taxon>
    </lineage>
</organism>
<dbReference type="Proteomes" id="UP000193411">
    <property type="component" value="Unassembled WGS sequence"/>
</dbReference>
<proteinExistence type="predicted"/>
<dbReference type="GO" id="GO:0022857">
    <property type="term" value="F:transmembrane transporter activity"/>
    <property type="evidence" value="ECO:0007669"/>
    <property type="project" value="InterPro"/>
</dbReference>
<dbReference type="STRING" id="765915.A0A1Y2HNN7"/>
<accession>A0A1Y2HNN7</accession>
<evidence type="ECO:0000313" key="7">
    <source>
        <dbReference type="EMBL" id="ORZ34742.1"/>
    </source>
</evidence>
<dbReference type="Gene3D" id="1.20.1250.20">
    <property type="entry name" value="MFS general substrate transporter like domains"/>
    <property type="match status" value="2"/>
</dbReference>
<evidence type="ECO:0000256" key="6">
    <source>
        <dbReference type="SAM" id="Phobius"/>
    </source>
</evidence>
<feature type="transmembrane region" description="Helical" evidence="6">
    <location>
        <begin position="334"/>
        <end position="361"/>
    </location>
</feature>
<evidence type="ECO:0000256" key="4">
    <source>
        <dbReference type="ARBA" id="ARBA00023136"/>
    </source>
</evidence>
<comment type="subcellular location">
    <subcellularLocation>
        <location evidence="1">Membrane</location>
        <topology evidence="1">Multi-pass membrane protein</topology>
    </subcellularLocation>
</comment>
<dbReference type="AlphaFoldDB" id="A0A1Y2HNN7"/>
<feature type="transmembrane region" description="Helical" evidence="6">
    <location>
        <begin position="129"/>
        <end position="153"/>
    </location>
</feature>
<comment type="caution">
    <text evidence="7">The sequence shown here is derived from an EMBL/GenBank/DDBJ whole genome shotgun (WGS) entry which is preliminary data.</text>
</comment>
<protein>
    <submittedName>
        <fullName evidence="7">Major facilitator superfamily domain-containing protein</fullName>
    </submittedName>
</protein>
<dbReference type="InterPro" id="IPR011701">
    <property type="entry name" value="MFS"/>
</dbReference>
<evidence type="ECO:0000256" key="1">
    <source>
        <dbReference type="ARBA" id="ARBA00004141"/>
    </source>
</evidence>
<dbReference type="SUPFAM" id="SSF103473">
    <property type="entry name" value="MFS general substrate transporter"/>
    <property type="match status" value="1"/>
</dbReference>
<keyword evidence="8" id="KW-1185">Reference proteome</keyword>
<feature type="region of interest" description="Disordered" evidence="5">
    <location>
        <begin position="1"/>
        <end position="50"/>
    </location>
</feature>
<feature type="compositionally biased region" description="Polar residues" evidence="5">
    <location>
        <begin position="27"/>
        <end position="40"/>
    </location>
</feature>
<reference evidence="7 8" key="1">
    <citation type="submission" date="2016-07" db="EMBL/GenBank/DDBJ databases">
        <title>Pervasive Adenine N6-methylation of Active Genes in Fungi.</title>
        <authorList>
            <consortium name="DOE Joint Genome Institute"/>
            <person name="Mondo S.J."/>
            <person name="Dannebaum R.O."/>
            <person name="Kuo R.C."/>
            <person name="Labutti K."/>
            <person name="Haridas S."/>
            <person name="Kuo A."/>
            <person name="Salamov A."/>
            <person name="Ahrendt S.R."/>
            <person name="Lipzen A."/>
            <person name="Sullivan W."/>
            <person name="Andreopoulos W.B."/>
            <person name="Clum A."/>
            <person name="Lindquist E."/>
            <person name="Daum C."/>
            <person name="Ramamoorthy G.K."/>
            <person name="Gryganskyi A."/>
            <person name="Culley D."/>
            <person name="Magnuson J.K."/>
            <person name="James T.Y."/>
            <person name="O'Malley M.A."/>
            <person name="Stajich J.E."/>
            <person name="Spatafora J.W."/>
            <person name="Visel A."/>
            <person name="Grigoriev I.V."/>
        </authorList>
    </citation>
    <scope>NUCLEOTIDE SEQUENCE [LARGE SCALE GENOMIC DNA]</scope>
    <source>
        <strain evidence="7 8">PL171</strain>
    </source>
</reference>
<sequence length="544" mass="57588">MPHQGHASPKASSPSTTAATAGVPSEDQGQSQGPQVNQRSPLLGPLPRSRTPFLHTVGHDSLQVGDDHDESTIAVTGGAQQALATPSIWTWRRVRSFFTTLHLLTGAGIVYLFSSYATQLRDKLGYSQLQVAMLASSGNLGLYLSGPIIGLLVDRHGPRPVACLATVFMFIAFASITYTYAATDAVRGPPVTPLTLSLYYFLLGCGSSGITLSSVSLNVRSFPPAIRGFAVGVPVSFYGLSAFLFVQVKQAWFVTEGHGGMQGFLTFITAFLAVSVVVAACGMFEVPYQQQSANNVSAIVIAEESHTSLPSYASLANPDIDTGLYTFFRRIRSYLLILTFFLAAGTGLMVIGNIGAVILALSPASSSSTDPDVQLAQATQVAVLSIFNALGRVVSGMGSDATGHTSRPWWLVASLALMSCATGLVAAGNVAWLTASTAVIGYGYGTLWSLCPSIVAEWVDPLKFGSVWGFMTCVPALSQQVTNTLFGALYDAHRVREESGLVGECRGIECFREAYLVTMAMCLVGTACALALAMGWGTRTKLNR</sequence>
<feature type="transmembrane region" description="Helical" evidence="6">
    <location>
        <begin position="229"/>
        <end position="248"/>
    </location>
</feature>
<dbReference type="PANTHER" id="PTHR21576:SF158">
    <property type="entry name" value="RIBOSOMAL RNA-PROCESSING PROTEIN 12-LIKE CONSERVED DOMAIN-CONTAINING PROTEIN"/>
    <property type="match status" value="1"/>
</dbReference>
<feature type="compositionally biased region" description="Low complexity" evidence="5">
    <location>
        <begin position="7"/>
        <end position="25"/>
    </location>
</feature>